<keyword evidence="6" id="KW-1185">Reference proteome</keyword>
<organism evidence="5 6">
    <name type="scientific">Carpinus fangiana</name>
    <dbReference type="NCBI Taxonomy" id="176857"/>
    <lineage>
        <taxon>Eukaryota</taxon>
        <taxon>Viridiplantae</taxon>
        <taxon>Streptophyta</taxon>
        <taxon>Embryophyta</taxon>
        <taxon>Tracheophyta</taxon>
        <taxon>Spermatophyta</taxon>
        <taxon>Magnoliopsida</taxon>
        <taxon>eudicotyledons</taxon>
        <taxon>Gunneridae</taxon>
        <taxon>Pentapetalae</taxon>
        <taxon>rosids</taxon>
        <taxon>fabids</taxon>
        <taxon>Fagales</taxon>
        <taxon>Betulaceae</taxon>
        <taxon>Carpinus</taxon>
    </lineage>
</organism>
<accession>A0A5N6R1A7</accession>
<dbReference type="PANTHER" id="PTHR31060">
    <property type="entry name" value="OSJNBA0011J08.25 PROTEIN-RELATED"/>
    <property type="match status" value="1"/>
</dbReference>
<comment type="function">
    <text evidence="1">May act as a substrate-specific adapter of an E3 ubiquitin-protein ligase complex (CUL3-RBX1-BTB) which mediates the ubiquitination and subsequent proteasomal degradation of target proteins.</text>
</comment>
<evidence type="ECO:0000259" key="4">
    <source>
        <dbReference type="Pfam" id="PF25553"/>
    </source>
</evidence>
<dbReference type="PANTHER" id="PTHR31060:SF31">
    <property type="entry name" value="BTB_POZ DOMAIN PROTEIN"/>
    <property type="match status" value="1"/>
</dbReference>
<dbReference type="GO" id="GO:0016567">
    <property type="term" value="P:protein ubiquitination"/>
    <property type="evidence" value="ECO:0007669"/>
    <property type="project" value="UniProtKB-UniPathway"/>
</dbReference>
<reference evidence="5 6" key="1">
    <citation type="submission" date="2019-06" db="EMBL/GenBank/DDBJ databases">
        <title>A chromosomal-level reference genome of Carpinus fangiana (Coryloideae, Betulaceae).</title>
        <authorList>
            <person name="Yang X."/>
            <person name="Wang Z."/>
            <person name="Zhang L."/>
            <person name="Hao G."/>
            <person name="Liu J."/>
            <person name="Yang Y."/>
        </authorList>
    </citation>
    <scope>NUCLEOTIDE SEQUENCE [LARGE SCALE GENOMIC DNA]</scope>
    <source>
        <strain evidence="5">Cfa_2016G</strain>
        <tissue evidence="5">Leaf</tissue>
    </source>
</reference>
<comment type="pathway">
    <text evidence="2">Protein modification; protein ubiquitination.</text>
</comment>
<feature type="domain" description="At3g05675-like ankyrin-like" evidence="4">
    <location>
        <begin position="232"/>
        <end position="419"/>
    </location>
</feature>
<dbReference type="Pfam" id="PF25553">
    <property type="entry name" value="BTB-POZ_ANK-like"/>
    <property type="match status" value="1"/>
</dbReference>
<evidence type="ECO:0000256" key="2">
    <source>
        <dbReference type="ARBA" id="ARBA00004906"/>
    </source>
</evidence>
<evidence type="ECO:0000256" key="1">
    <source>
        <dbReference type="ARBA" id="ARBA00002668"/>
    </source>
</evidence>
<dbReference type="OrthoDB" id="778222at2759"/>
<protein>
    <recommendedName>
        <fullName evidence="4">At3g05675-like ankyrin-like domain-containing protein</fullName>
    </recommendedName>
</protein>
<sequence length="426" mass="47081">MGTELDIAYGYKTRPSSLLSSIFMSTVNAAAKTLVSVAKTEQAEKWKATDHLRFVVMLMTWVTVWVLRVLMDYFPCSIGPPPQYLLAGFPTVGSFDFSSSSSLMPSFPSFDLVVHEGLDGPSVQALGRALSQILALLNDIPATSGKYQFAMAMAERVMDENARYGHAALLQINRMALASAFARTSNLLHRALERTQAEDDDDANSGAWATRVIRALPMGSYLSNLTAYMKGFRVCVNAIVSTVANAGTCQLQKKRQLGVASEREVEELMAEKLAQELLWITTKLRDYGAVDEALVQWSFASGLASLSLTANVRVQGFMVKISAMLCRDLSAGEGMAISSQVKFRLLLFWLPLFCHASNGLVYPVLTRFEKMEVERAIDEVLSGLPAGDQEVILTNWLQDFAVAASDWPNLQFSYDRWCQFSRKVVT</sequence>
<gene>
    <name evidence="5" type="ORF">FH972_008757</name>
</gene>
<dbReference type="InterPro" id="IPR058039">
    <property type="entry name" value="At3g05675-like_ankyrin"/>
</dbReference>
<evidence type="ECO:0000313" key="6">
    <source>
        <dbReference type="Proteomes" id="UP000327013"/>
    </source>
</evidence>
<dbReference type="UniPathway" id="UPA00143"/>
<dbReference type="InterPro" id="IPR038920">
    <property type="entry name" value="At3g05675-like"/>
</dbReference>
<evidence type="ECO:0000256" key="3">
    <source>
        <dbReference type="ARBA" id="ARBA00022786"/>
    </source>
</evidence>
<proteinExistence type="predicted"/>
<name>A0A5N6R1A7_9ROSI</name>
<dbReference type="EMBL" id="CM017323">
    <property type="protein sequence ID" value="KAE8023000.1"/>
    <property type="molecule type" value="Genomic_DNA"/>
</dbReference>
<dbReference type="Proteomes" id="UP000327013">
    <property type="component" value="Chromosome 3"/>
</dbReference>
<dbReference type="AlphaFoldDB" id="A0A5N6R1A7"/>
<evidence type="ECO:0000313" key="5">
    <source>
        <dbReference type="EMBL" id="KAE8023000.1"/>
    </source>
</evidence>
<keyword evidence="3" id="KW-0833">Ubl conjugation pathway</keyword>